<comment type="similarity">
    <text evidence="1">Belongs to the transglycosylase family. Rpf subfamily.</text>
</comment>
<sequence length="291" mass="29666">MSFTATGPQRRMSGAERAIVAAGVAGAGLALPLLAAPGAHAAPVSTWDRVAQCESGGNWRINTGNGYYGGLQFSPSTWRAYGGGQYAPQAHQATKDQQIAVAERVLASQGPGAWPVCSRRAGLTKGGPAAAVDTDDQSGRTDSRGSLPKTQAAKSGPKKPGANAGAETGAEAGATSDAAKGSAAFPGRAGYDTATGKYWYQEDGRWHWTGHRTVYEQFAGKGAAAEDPAKSAEGSGAVNSGRAYTVRPGDTLSDIAAVQGVGGGWRALYEANRGVVGENPDLIHPGQVLAL</sequence>
<dbReference type="CDD" id="cd00118">
    <property type="entry name" value="LysM"/>
    <property type="match status" value="1"/>
</dbReference>
<evidence type="ECO:0000259" key="5">
    <source>
        <dbReference type="PROSITE" id="PS51782"/>
    </source>
</evidence>
<dbReference type="PROSITE" id="PS51782">
    <property type="entry name" value="LYSM"/>
    <property type="match status" value="1"/>
</dbReference>
<dbReference type="PANTHER" id="PTHR34700">
    <property type="entry name" value="POTASSIUM BINDING PROTEIN KBP"/>
    <property type="match status" value="1"/>
</dbReference>
<dbReference type="InterPro" id="IPR018392">
    <property type="entry name" value="LysM"/>
</dbReference>
<dbReference type="InterPro" id="IPR023346">
    <property type="entry name" value="Lysozyme-like_dom_sf"/>
</dbReference>
<evidence type="ECO:0000256" key="2">
    <source>
        <dbReference type="ARBA" id="ARBA00022801"/>
    </source>
</evidence>
<dbReference type="Gene3D" id="3.10.350.10">
    <property type="entry name" value="LysM domain"/>
    <property type="match status" value="1"/>
</dbReference>
<keyword evidence="4" id="KW-0732">Signal</keyword>
<dbReference type="KEGG" id="kcm:ABWK59_20595"/>
<proteinExistence type="inferred from homology"/>
<keyword evidence="2" id="KW-0378">Hydrolase</keyword>
<name>A0AAU8JYW6_9ACTN</name>
<dbReference type="PANTHER" id="PTHR34700:SF4">
    <property type="entry name" value="PHAGE-LIKE ELEMENT PBSX PROTEIN XKDP"/>
    <property type="match status" value="1"/>
</dbReference>
<accession>A0AAU8JYW6</accession>
<dbReference type="SUPFAM" id="SSF54106">
    <property type="entry name" value="LysM domain"/>
    <property type="match status" value="1"/>
</dbReference>
<dbReference type="Gene3D" id="1.10.530.10">
    <property type="match status" value="1"/>
</dbReference>
<dbReference type="CDD" id="cd13925">
    <property type="entry name" value="RPF"/>
    <property type="match status" value="1"/>
</dbReference>
<reference evidence="6" key="1">
    <citation type="submission" date="2024-06" db="EMBL/GenBank/DDBJ databases">
        <title>The genome sequences of Kitasatospora sp. strain HUAS MG31.</title>
        <authorList>
            <person name="Mo P."/>
        </authorList>
    </citation>
    <scope>NUCLEOTIDE SEQUENCE</scope>
    <source>
        <strain evidence="6">HUAS MG31</strain>
    </source>
</reference>
<dbReference type="Pfam" id="PF01476">
    <property type="entry name" value="LysM"/>
    <property type="match status" value="1"/>
</dbReference>
<dbReference type="InterPro" id="IPR036779">
    <property type="entry name" value="LysM_dom_sf"/>
</dbReference>
<dbReference type="Pfam" id="PF06737">
    <property type="entry name" value="Transglycosylas"/>
    <property type="match status" value="1"/>
</dbReference>
<feature type="domain" description="LysM" evidence="5">
    <location>
        <begin position="242"/>
        <end position="291"/>
    </location>
</feature>
<feature type="compositionally biased region" description="Low complexity" evidence="3">
    <location>
        <begin position="161"/>
        <end position="181"/>
    </location>
</feature>
<dbReference type="RefSeq" id="WP_354642077.1">
    <property type="nucleotide sequence ID" value="NZ_CP159872.1"/>
</dbReference>
<organism evidence="6">
    <name type="scientific">Kitasatospora camelliae</name>
    <dbReference type="NCBI Taxonomy" id="3156397"/>
    <lineage>
        <taxon>Bacteria</taxon>
        <taxon>Bacillati</taxon>
        <taxon>Actinomycetota</taxon>
        <taxon>Actinomycetes</taxon>
        <taxon>Kitasatosporales</taxon>
        <taxon>Streptomycetaceae</taxon>
        <taxon>Kitasatospora</taxon>
    </lineage>
</organism>
<feature type="region of interest" description="Disordered" evidence="3">
    <location>
        <begin position="118"/>
        <end position="187"/>
    </location>
</feature>
<evidence type="ECO:0000256" key="1">
    <source>
        <dbReference type="ARBA" id="ARBA00010830"/>
    </source>
</evidence>
<dbReference type="InterPro" id="IPR052196">
    <property type="entry name" value="Bact_Kbp"/>
</dbReference>
<evidence type="ECO:0000256" key="4">
    <source>
        <dbReference type="SAM" id="SignalP"/>
    </source>
</evidence>
<gene>
    <name evidence="6" type="ORF">ABWK59_20595</name>
</gene>
<feature type="chain" id="PRO_5043493488" evidence="4">
    <location>
        <begin position="42"/>
        <end position="291"/>
    </location>
</feature>
<protein>
    <submittedName>
        <fullName evidence="6">Transglycosylase family protein</fullName>
    </submittedName>
</protein>
<evidence type="ECO:0000313" key="6">
    <source>
        <dbReference type="EMBL" id="XCM81140.1"/>
    </source>
</evidence>
<dbReference type="GO" id="GO:0016787">
    <property type="term" value="F:hydrolase activity"/>
    <property type="evidence" value="ECO:0007669"/>
    <property type="project" value="UniProtKB-KW"/>
</dbReference>
<feature type="signal peptide" evidence="4">
    <location>
        <begin position="1"/>
        <end position="41"/>
    </location>
</feature>
<dbReference type="EMBL" id="CP159872">
    <property type="protein sequence ID" value="XCM81140.1"/>
    <property type="molecule type" value="Genomic_DNA"/>
</dbReference>
<evidence type="ECO:0000256" key="3">
    <source>
        <dbReference type="SAM" id="MobiDB-lite"/>
    </source>
</evidence>
<dbReference type="SUPFAM" id="SSF53955">
    <property type="entry name" value="Lysozyme-like"/>
    <property type="match status" value="1"/>
</dbReference>
<dbReference type="InterPro" id="IPR010618">
    <property type="entry name" value="RPF"/>
</dbReference>
<dbReference type="AlphaFoldDB" id="A0AAU8JYW6"/>